<feature type="region of interest" description="Disordered" evidence="1">
    <location>
        <begin position="216"/>
        <end position="275"/>
    </location>
</feature>
<dbReference type="AlphaFoldDB" id="A0AAI8VWM4"/>
<feature type="region of interest" description="Disordered" evidence="1">
    <location>
        <begin position="81"/>
        <end position="105"/>
    </location>
</feature>
<feature type="region of interest" description="Disordered" evidence="1">
    <location>
        <begin position="474"/>
        <end position="504"/>
    </location>
</feature>
<feature type="compositionally biased region" description="Basic and acidic residues" evidence="1">
    <location>
        <begin position="262"/>
        <end position="275"/>
    </location>
</feature>
<gene>
    <name evidence="2" type="ORF">KHLLAP_LOCUS12512</name>
</gene>
<evidence type="ECO:0000313" key="3">
    <source>
        <dbReference type="Proteomes" id="UP001295740"/>
    </source>
</evidence>
<dbReference type="PANTHER" id="PTHR38166:SF1">
    <property type="entry name" value="C2H2-TYPE DOMAIN-CONTAINING PROTEIN"/>
    <property type="match status" value="1"/>
</dbReference>
<feature type="compositionally biased region" description="Polar residues" evidence="1">
    <location>
        <begin position="95"/>
        <end position="105"/>
    </location>
</feature>
<dbReference type="PANTHER" id="PTHR38166">
    <property type="entry name" value="C2H2-TYPE DOMAIN-CONTAINING PROTEIN-RELATED"/>
    <property type="match status" value="1"/>
</dbReference>
<feature type="compositionally biased region" description="Low complexity" evidence="1">
    <location>
        <begin position="480"/>
        <end position="490"/>
    </location>
</feature>
<feature type="region of interest" description="Disordered" evidence="1">
    <location>
        <begin position="129"/>
        <end position="181"/>
    </location>
</feature>
<keyword evidence="3" id="KW-1185">Reference proteome</keyword>
<evidence type="ECO:0000256" key="1">
    <source>
        <dbReference type="SAM" id="MobiDB-lite"/>
    </source>
</evidence>
<accession>A0AAI8VWM4</accession>
<organism evidence="2 3">
    <name type="scientific">Anthostomella pinea</name>
    <dbReference type="NCBI Taxonomy" id="933095"/>
    <lineage>
        <taxon>Eukaryota</taxon>
        <taxon>Fungi</taxon>
        <taxon>Dikarya</taxon>
        <taxon>Ascomycota</taxon>
        <taxon>Pezizomycotina</taxon>
        <taxon>Sordariomycetes</taxon>
        <taxon>Xylariomycetidae</taxon>
        <taxon>Xylariales</taxon>
        <taxon>Xylariaceae</taxon>
        <taxon>Anthostomella</taxon>
    </lineage>
</organism>
<feature type="compositionally biased region" description="Polar residues" evidence="1">
    <location>
        <begin position="138"/>
        <end position="157"/>
    </location>
</feature>
<name>A0AAI8VWM4_9PEZI</name>
<reference evidence="2" key="1">
    <citation type="submission" date="2023-10" db="EMBL/GenBank/DDBJ databases">
        <authorList>
            <person name="Hackl T."/>
        </authorList>
    </citation>
    <scope>NUCLEOTIDE SEQUENCE</scope>
</reference>
<comment type="caution">
    <text evidence="2">The sequence shown here is derived from an EMBL/GenBank/DDBJ whole genome shotgun (WGS) entry which is preliminary data.</text>
</comment>
<proteinExistence type="predicted"/>
<feature type="compositionally biased region" description="Low complexity" evidence="1">
    <location>
        <begin position="216"/>
        <end position="241"/>
    </location>
</feature>
<protein>
    <submittedName>
        <fullName evidence="2">Uu.00g076690.m01.CDS01</fullName>
    </submittedName>
</protein>
<dbReference type="EMBL" id="CAUWAG010000018">
    <property type="protein sequence ID" value="CAJ2512044.1"/>
    <property type="molecule type" value="Genomic_DNA"/>
</dbReference>
<feature type="compositionally biased region" description="Basic and acidic residues" evidence="1">
    <location>
        <begin position="167"/>
        <end position="178"/>
    </location>
</feature>
<evidence type="ECO:0000313" key="2">
    <source>
        <dbReference type="EMBL" id="CAJ2512044.1"/>
    </source>
</evidence>
<dbReference type="Proteomes" id="UP001295740">
    <property type="component" value="Unassembled WGS sequence"/>
</dbReference>
<sequence length="567" mass="64124">MLQRPRHLLTVHDTPHLQPTPPAWTYHHQPLGAETRLIESCRINSFTSFDRSWNAAKALLVTKWKKAVFHRRFRGLKRSMVKQLALSPEKKSRSQSRLPNSNASGVSITTAQALAQGSEPCLTDLDELNTVHDGSKTGGQSNRRSTTPVDPMESNNKASAARRSSHCPRDKKGERKQTPEQYVALKRQEAVERVMAAFNKWLDKRLAIISYAYEASEASEGTTEGSSKYPSDGSGKSSTSSKRPKRQFEGDGQDNFSAGGDENGKDRAGNKRAKKEVELERKWACPFYKHDPEAHSKHRSCAGPGWPSLHRLKEHLYRIHRLPKHTCPRCTEPFEDAKDLQSHLRADEPCKTLELVPVQGIDEATEAKLRIRKKHGPGVTEEQRWKEIYLILFPDANRHAVPNPYYDSNDPLALSKRVDRFRRVEKRIKKELPQLVQKRVERKFENVQIEVLHNLNDIIRDGLLEFFKGLPRDDRSPSVTPAATPRATTPGLNSSHEPSPMDEAKNVSMDLSTYFDDPDLPLMHFGGFDNFDFSAEFNFDSSDGFTFEKVSDSGYASTSTARGSRGR</sequence>